<dbReference type="GO" id="GO:0007186">
    <property type="term" value="P:G protein-coupled receptor signaling pathway"/>
    <property type="evidence" value="ECO:0000318"/>
    <property type="project" value="GO_Central"/>
</dbReference>
<evidence type="ECO:0000313" key="12">
    <source>
        <dbReference type="Proteomes" id="UP000009022"/>
    </source>
</evidence>
<dbReference type="PANTHER" id="PTHR24238">
    <property type="entry name" value="G-PROTEIN COUPLED RECEPTOR"/>
    <property type="match status" value="1"/>
</dbReference>
<dbReference type="KEGG" id="tad:TRIADDRAFT_58778"/>
<dbReference type="RefSeq" id="XP_002114696.1">
    <property type="nucleotide sequence ID" value="XM_002114660.1"/>
</dbReference>
<keyword evidence="3 9" id="KW-1133">Transmembrane helix</keyword>
<accession>B3S3M6</accession>
<dbReference type="InterPro" id="IPR017452">
    <property type="entry name" value="GPCR_Rhodpsn_7TM"/>
</dbReference>
<feature type="domain" description="G-protein coupled receptors family 1 profile" evidence="10">
    <location>
        <begin position="51"/>
        <end position="234"/>
    </location>
</feature>
<keyword evidence="2 8" id="KW-0812">Transmembrane</keyword>
<dbReference type="PRINTS" id="PR00237">
    <property type="entry name" value="GPCRRHODOPSN"/>
</dbReference>
<dbReference type="AlphaFoldDB" id="B3S3M6"/>
<dbReference type="OrthoDB" id="8951197at2759"/>
<dbReference type="PROSITE" id="PS00237">
    <property type="entry name" value="G_PROTEIN_RECEP_F1_1"/>
    <property type="match status" value="1"/>
</dbReference>
<dbReference type="EMBL" id="DS985248">
    <property type="protein sequence ID" value="EDV22830.1"/>
    <property type="molecule type" value="Genomic_DNA"/>
</dbReference>
<evidence type="ECO:0000259" key="10">
    <source>
        <dbReference type="PROSITE" id="PS50262"/>
    </source>
</evidence>
<dbReference type="STRING" id="10228.B3S3M6"/>
<dbReference type="Gene3D" id="1.20.1070.10">
    <property type="entry name" value="Rhodopsin 7-helix transmembrane proteins"/>
    <property type="match status" value="1"/>
</dbReference>
<dbReference type="GO" id="GO:0016020">
    <property type="term" value="C:membrane"/>
    <property type="evidence" value="ECO:0007669"/>
    <property type="project" value="UniProtKB-SubCell"/>
</dbReference>
<evidence type="ECO:0000256" key="3">
    <source>
        <dbReference type="ARBA" id="ARBA00022989"/>
    </source>
</evidence>
<feature type="transmembrane region" description="Helical" evidence="9">
    <location>
        <begin position="119"/>
        <end position="144"/>
    </location>
</feature>
<name>B3S3M6_TRIAD</name>
<evidence type="ECO:0000256" key="6">
    <source>
        <dbReference type="ARBA" id="ARBA00023170"/>
    </source>
</evidence>
<keyword evidence="4 8" id="KW-0297">G-protein coupled receptor</keyword>
<sequence length="276" mass="30660">MESLNGSKEDVSKIINYTNPTLDTNLLSRAGPAVFIFVAFGIIPNIIIVAASVQTLVIISIERYRAIYRPTKKVTPKKAKLLCALAWLVSLLISLPFLFSATSVQNQCAQFPSQSRWAIIVNVILIIFQFVIPMIVMITAYILIFRKLRITTTSITRESANSRNLKRKTTSMLLATTVTFLLCALPWTLMLLLEAFTGKFASQLFYDLGNPGQRAIAILEIRGLLFPCYSPSKINAIAMPSEFLSGEKNNNRDNNMVTLSLQNNCKKGSSSLTLIT</sequence>
<dbReference type="Proteomes" id="UP000009022">
    <property type="component" value="Unassembled WGS sequence"/>
</dbReference>
<evidence type="ECO:0000256" key="4">
    <source>
        <dbReference type="ARBA" id="ARBA00023040"/>
    </source>
</evidence>
<keyword evidence="6 8" id="KW-0675">Receptor</keyword>
<dbReference type="CDD" id="cd00637">
    <property type="entry name" value="7tm_classA_rhodopsin-like"/>
    <property type="match status" value="1"/>
</dbReference>
<proteinExistence type="inferred from homology"/>
<evidence type="ECO:0000256" key="8">
    <source>
        <dbReference type="RuleBase" id="RU000688"/>
    </source>
</evidence>
<evidence type="ECO:0000256" key="1">
    <source>
        <dbReference type="ARBA" id="ARBA00004141"/>
    </source>
</evidence>
<gene>
    <name evidence="11" type="ORF">TRIADDRAFT_58778</name>
</gene>
<keyword evidence="7 8" id="KW-0807">Transducer</keyword>
<evidence type="ECO:0000256" key="2">
    <source>
        <dbReference type="ARBA" id="ARBA00022692"/>
    </source>
</evidence>
<reference evidence="11 12" key="1">
    <citation type="journal article" date="2008" name="Nature">
        <title>The Trichoplax genome and the nature of placozoans.</title>
        <authorList>
            <person name="Srivastava M."/>
            <person name="Begovic E."/>
            <person name="Chapman J."/>
            <person name="Putnam N.H."/>
            <person name="Hellsten U."/>
            <person name="Kawashima T."/>
            <person name="Kuo A."/>
            <person name="Mitros T."/>
            <person name="Salamov A."/>
            <person name="Carpenter M.L."/>
            <person name="Signorovitch A.Y."/>
            <person name="Moreno M.A."/>
            <person name="Kamm K."/>
            <person name="Grimwood J."/>
            <person name="Schmutz J."/>
            <person name="Shapiro H."/>
            <person name="Grigoriev I.V."/>
            <person name="Buss L.W."/>
            <person name="Schierwater B."/>
            <person name="Dellaporta S.L."/>
            <person name="Rokhsar D.S."/>
        </authorList>
    </citation>
    <scope>NUCLEOTIDE SEQUENCE [LARGE SCALE GENOMIC DNA]</scope>
    <source>
        <strain evidence="11 12">Grell-BS-1999</strain>
    </source>
</reference>
<dbReference type="SUPFAM" id="SSF81321">
    <property type="entry name" value="Family A G protein-coupled receptor-like"/>
    <property type="match status" value="1"/>
</dbReference>
<feature type="transmembrane region" description="Helical" evidence="9">
    <location>
        <begin position="172"/>
        <end position="193"/>
    </location>
</feature>
<dbReference type="GeneID" id="6755909"/>
<evidence type="ECO:0000256" key="7">
    <source>
        <dbReference type="ARBA" id="ARBA00023224"/>
    </source>
</evidence>
<dbReference type="GO" id="GO:0004930">
    <property type="term" value="F:G protein-coupled receptor activity"/>
    <property type="evidence" value="ECO:0007669"/>
    <property type="project" value="UniProtKB-KW"/>
</dbReference>
<evidence type="ECO:0000256" key="5">
    <source>
        <dbReference type="ARBA" id="ARBA00023136"/>
    </source>
</evidence>
<organism evidence="11 12">
    <name type="scientific">Trichoplax adhaerens</name>
    <name type="common">Trichoplax reptans</name>
    <dbReference type="NCBI Taxonomy" id="10228"/>
    <lineage>
        <taxon>Eukaryota</taxon>
        <taxon>Metazoa</taxon>
        <taxon>Placozoa</taxon>
        <taxon>Uniplacotomia</taxon>
        <taxon>Trichoplacea</taxon>
        <taxon>Trichoplacidae</taxon>
        <taxon>Trichoplax</taxon>
    </lineage>
</organism>
<evidence type="ECO:0000256" key="9">
    <source>
        <dbReference type="SAM" id="Phobius"/>
    </source>
</evidence>
<evidence type="ECO:0000313" key="11">
    <source>
        <dbReference type="EMBL" id="EDV22830.1"/>
    </source>
</evidence>
<comment type="subcellular location">
    <subcellularLocation>
        <location evidence="1">Membrane</location>
        <topology evidence="1">Multi-pass membrane protein</topology>
    </subcellularLocation>
</comment>
<dbReference type="PANTHER" id="PTHR24238:SF47">
    <property type="entry name" value="ECDYSTEROIDS_DOPAMINE RECEPTOR-RELATED"/>
    <property type="match status" value="1"/>
</dbReference>
<keyword evidence="12" id="KW-1185">Reference proteome</keyword>
<protein>
    <recommendedName>
        <fullName evidence="10">G-protein coupled receptors family 1 profile domain-containing protein</fullName>
    </recommendedName>
</protein>
<dbReference type="Pfam" id="PF00001">
    <property type="entry name" value="7tm_1"/>
    <property type="match status" value="1"/>
</dbReference>
<dbReference type="HOGENOM" id="CLU_064822_0_0_1"/>
<comment type="similarity">
    <text evidence="8">Belongs to the G-protein coupled receptor 1 family.</text>
</comment>
<dbReference type="InterPro" id="IPR000276">
    <property type="entry name" value="GPCR_Rhodpsn"/>
</dbReference>
<feature type="transmembrane region" description="Helical" evidence="9">
    <location>
        <begin position="81"/>
        <end position="99"/>
    </location>
</feature>
<dbReference type="InParanoid" id="B3S3M6"/>
<dbReference type="CTD" id="6755909"/>
<dbReference type="PROSITE" id="PS50262">
    <property type="entry name" value="G_PROTEIN_RECEP_F1_2"/>
    <property type="match status" value="1"/>
</dbReference>
<dbReference type="PhylomeDB" id="B3S3M6"/>
<feature type="transmembrane region" description="Helical" evidence="9">
    <location>
        <begin position="33"/>
        <end position="61"/>
    </location>
</feature>
<keyword evidence="5 9" id="KW-0472">Membrane</keyword>